<dbReference type="STRING" id="915471.SAMN05216201_104237"/>
<name>A0A1H6VTN4_9PSED</name>
<evidence type="ECO:0000313" key="4">
    <source>
        <dbReference type="Proteomes" id="UP000242930"/>
    </source>
</evidence>
<dbReference type="OrthoDB" id="332175at2"/>
<protein>
    <recommendedName>
        <fullName evidence="5">Multidrug transporter</fullName>
    </recommendedName>
</protein>
<keyword evidence="1" id="KW-1133">Transmembrane helix</keyword>
<keyword evidence="4" id="KW-1185">Reference proteome</keyword>
<organism evidence="3 4">
    <name type="scientific">Pseudomonas linyingensis</name>
    <dbReference type="NCBI Taxonomy" id="915471"/>
    <lineage>
        <taxon>Bacteria</taxon>
        <taxon>Pseudomonadati</taxon>
        <taxon>Pseudomonadota</taxon>
        <taxon>Gammaproteobacteria</taxon>
        <taxon>Pseudomonadales</taxon>
        <taxon>Pseudomonadaceae</taxon>
        <taxon>Pseudomonas</taxon>
    </lineage>
</organism>
<evidence type="ECO:0000256" key="1">
    <source>
        <dbReference type="SAM" id="Phobius"/>
    </source>
</evidence>
<sequence>MNLFRSTALGLLLTTGLASLPLSASASQDNVSGDPTYTLEAPPAYAMVGDLLIARPLLIAGTIIGAAVFVVSLPFSALGGNVGESADALIGEPGREAFVRCLGCTSSWGQNQSYQR</sequence>
<feature type="signal peptide" evidence="2">
    <location>
        <begin position="1"/>
        <end position="26"/>
    </location>
</feature>
<accession>A0A1H6VTN4</accession>
<keyword evidence="1" id="KW-0472">Membrane</keyword>
<evidence type="ECO:0000256" key="2">
    <source>
        <dbReference type="SAM" id="SignalP"/>
    </source>
</evidence>
<dbReference type="Proteomes" id="UP000242930">
    <property type="component" value="Unassembled WGS sequence"/>
</dbReference>
<keyword evidence="1" id="KW-0812">Transmembrane</keyword>
<keyword evidence="2" id="KW-0732">Signal</keyword>
<evidence type="ECO:0000313" key="3">
    <source>
        <dbReference type="EMBL" id="SEJ08038.1"/>
    </source>
</evidence>
<reference evidence="4" key="1">
    <citation type="submission" date="2016-10" db="EMBL/GenBank/DDBJ databases">
        <authorList>
            <person name="Varghese N."/>
            <person name="Submissions S."/>
        </authorList>
    </citation>
    <scope>NUCLEOTIDE SEQUENCE [LARGE SCALE GENOMIC DNA]</scope>
    <source>
        <strain evidence="4">LMG 25967</strain>
    </source>
</reference>
<evidence type="ECO:0008006" key="5">
    <source>
        <dbReference type="Google" id="ProtNLM"/>
    </source>
</evidence>
<feature type="transmembrane region" description="Helical" evidence="1">
    <location>
        <begin position="52"/>
        <end position="75"/>
    </location>
</feature>
<dbReference type="AlphaFoldDB" id="A0A1H6VTN4"/>
<gene>
    <name evidence="3" type="ORF">SAMN05216201_104237</name>
</gene>
<dbReference type="RefSeq" id="WP_090308949.1">
    <property type="nucleotide sequence ID" value="NZ_FNZE01000004.1"/>
</dbReference>
<feature type="chain" id="PRO_5017482840" description="Multidrug transporter" evidence="2">
    <location>
        <begin position="27"/>
        <end position="116"/>
    </location>
</feature>
<proteinExistence type="predicted"/>
<dbReference type="EMBL" id="FNZE01000004">
    <property type="protein sequence ID" value="SEJ08038.1"/>
    <property type="molecule type" value="Genomic_DNA"/>
</dbReference>